<dbReference type="Proteomes" id="UP000824090">
    <property type="component" value="Unassembled WGS sequence"/>
</dbReference>
<dbReference type="GO" id="GO:0022857">
    <property type="term" value="F:transmembrane transporter activity"/>
    <property type="evidence" value="ECO:0007669"/>
    <property type="project" value="InterPro"/>
</dbReference>
<feature type="transmembrane region" description="Helical" evidence="7">
    <location>
        <begin position="199"/>
        <end position="221"/>
    </location>
</feature>
<feature type="transmembrane region" description="Helical" evidence="7">
    <location>
        <begin position="169"/>
        <end position="193"/>
    </location>
</feature>
<proteinExistence type="inferred from homology"/>
<evidence type="ECO:0000256" key="2">
    <source>
        <dbReference type="ARBA" id="ARBA00022475"/>
    </source>
</evidence>
<reference evidence="9" key="1">
    <citation type="submission" date="2020-10" db="EMBL/GenBank/DDBJ databases">
        <authorList>
            <person name="Gilroy R."/>
        </authorList>
    </citation>
    <scope>NUCLEOTIDE SEQUENCE</scope>
    <source>
        <strain evidence="9">ChiHcec3-6078</strain>
    </source>
</reference>
<keyword evidence="5 7" id="KW-0472">Membrane</keyword>
<keyword evidence="2" id="KW-1003">Cell membrane</keyword>
<organism evidence="9 10">
    <name type="scientific">Candidatus Allocopromorpha excrementigallinarum</name>
    <dbReference type="NCBI Taxonomy" id="2840742"/>
    <lineage>
        <taxon>Bacteria</taxon>
        <taxon>Bacillati</taxon>
        <taxon>Bacillota</taxon>
        <taxon>Clostridia</taxon>
        <taxon>Eubacteriales</taxon>
        <taxon>Eubacteriaceae</taxon>
        <taxon>Eubacteriaceae incertae sedis</taxon>
        <taxon>Candidatus Allocopromorpha</taxon>
    </lineage>
</organism>
<dbReference type="Pfam" id="PF06738">
    <property type="entry name" value="ThrE"/>
    <property type="match status" value="1"/>
</dbReference>
<sequence length="261" mass="28063">MVDIFQKKVLLLALYAGEIMMKNGAEIYRVEDTITRICRACGINNIEVFATPTGIFLSLDKGGEDDDTQTYIKRIKGTGTNLDKISMVNRFSRKFTTTSLSVDDGMRILKKIDERKPYPLPLRLLGAAMVASFFCLAFGGSPLDFLIAFASGTVCYAFSVFLQKYGINFFIRGFCCCAVAAFIAMAASSAVAAASYEPIIIGSIMIFVPGVAITTAIRDFLSGDMLSGVARLMEALLIAVSLAAGAGVILKLWGTIGGVFS</sequence>
<dbReference type="InterPro" id="IPR010619">
    <property type="entry name" value="ThrE-like_N"/>
</dbReference>
<dbReference type="PANTHER" id="PTHR34390:SF2">
    <property type="entry name" value="SUCCINATE TRANSPORTER SUBUNIT YJJP-RELATED"/>
    <property type="match status" value="1"/>
</dbReference>
<evidence type="ECO:0000313" key="9">
    <source>
        <dbReference type="EMBL" id="HIU26402.1"/>
    </source>
</evidence>
<feature type="transmembrane region" description="Helical" evidence="7">
    <location>
        <begin position="145"/>
        <end position="162"/>
    </location>
</feature>
<gene>
    <name evidence="9" type="ORF">IAC50_07930</name>
</gene>
<evidence type="ECO:0000256" key="5">
    <source>
        <dbReference type="ARBA" id="ARBA00023136"/>
    </source>
</evidence>
<comment type="subcellular location">
    <subcellularLocation>
        <location evidence="1">Cell membrane</location>
        <topology evidence="1">Multi-pass membrane protein</topology>
    </subcellularLocation>
</comment>
<dbReference type="InterPro" id="IPR050539">
    <property type="entry name" value="ThrE_Dicarb/AminoAcid_Exp"/>
</dbReference>
<dbReference type="PANTHER" id="PTHR34390">
    <property type="entry name" value="UPF0442 PROTEIN YJJB-RELATED"/>
    <property type="match status" value="1"/>
</dbReference>
<comment type="caution">
    <text evidence="9">The sequence shown here is derived from an EMBL/GenBank/DDBJ whole genome shotgun (WGS) entry which is preliminary data.</text>
</comment>
<accession>A0A9D1I1U8</accession>
<comment type="similarity">
    <text evidence="6">Belongs to the ThrE exporter (TC 2.A.79) family.</text>
</comment>
<dbReference type="GO" id="GO:0015744">
    <property type="term" value="P:succinate transport"/>
    <property type="evidence" value="ECO:0007669"/>
    <property type="project" value="TreeGrafter"/>
</dbReference>
<dbReference type="AlphaFoldDB" id="A0A9D1I1U8"/>
<feature type="transmembrane region" description="Helical" evidence="7">
    <location>
        <begin position="120"/>
        <end position="139"/>
    </location>
</feature>
<evidence type="ECO:0000256" key="7">
    <source>
        <dbReference type="SAM" id="Phobius"/>
    </source>
</evidence>
<reference evidence="9" key="2">
    <citation type="journal article" date="2021" name="PeerJ">
        <title>Extensive microbial diversity within the chicken gut microbiome revealed by metagenomics and culture.</title>
        <authorList>
            <person name="Gilroy R."/>
            <person name="Ravi A."/>
            <person name="Getino M."/>
            <person name="Pursley I."/>
            <person name="Horton D.L."/>
            <person name="Alikhan N.F."/>
            <person name="Baker D."/>
            <person name="Gharbi K."/>
            <person name="Hall N."/>
            <person name="Watson M."/>
            <person name="Adriaenssens E.M."/>
            <person name="Foster-Nyarko E."/>
            <person name="Jarju S."/>
            <person name="Secka A."/>
            <person name="Antonio M."/>
            <person name="Oren A."/>
            <person name="Chaudhuri R.R."/>
            <person name="La Ragione R."/>
            <person name="Hildebrand F."/>
            <person name="Pallen M.J."/>
        </authorList>
    </citation>
    <scope>NUCLEOTIDE SEQUENCE</scope>
    <source>
        <strain evidence="9">ChiHcec3-6078</strain>
    </source>
</reference>
<evidence type="ECO:0000259" key="8">
    <source>
        <dbReference type="Pfam" id="PF06738"/>
    </source>
</evidence>
<protein>
    <submittedName>
        <fullName evidence="9">Threonine/serine exporter family protein</fullName>
    </submittedName>
</protein>
<evidence type="ECO:0000256" key="4">
    <source>
        <dbReference type="ARBA" id="ARBA00022989"/>
    </source>
</evidence>
<dbReference type="GO" id="GO:0005886">
    <property type="term" value="C:plasma membrane"/>
    <property type="evidence" value="ECO:0007669"/>
    <property type="project" value="UniProtKB-SubCell"/>
</dbReference>
<name>A0A9D1I1U8_9FIRM</name>
<evidence type="ECO:0000313" key="10">
    <source>
        <dbReference type="Proteomes" id="UP000824090"/>
    </source>
</evidence>
<evidence type="ECO:0000256" key="1">
    <source>
        <dbReference type="ARBA" id="ARBA00004651"/>
    </source>
</evidence>
<evidence type="ECO:0000256" key="6">
    <source>
        <dbReference type="ARBA" id="ARBA00034125"/>
    </source>
</evidence>
<evidence type="ECO:0000256" key="3">
    <source>
        <dbReference type="ARBA" id="ARBA00022692"/>
    </source>
</evidence>
<feature type="transmembrane region" description="Helical" evidence="7">
    <location>
        <begin position="233"/>
        <end position="253"/>
    </location>
</feature>
<dbReference type="EMBL" id="DVMP01000147">
    <property type="protein sequence ID" value="HIU26402.1"/>
    <property type="molecule type" value="Genomic_DNA"/>
</dbReference>
<keyword evidence="3 7" id="KW-0812">Transmembrane</keyword>
<keyword evidence="4 7" id="KW-1133">Transmembrane helix</keyword>
<feature type="domain" description="Threonine/serine exporter-like N-terminal" evidence="8">
    <location>
        <begin position="12"/>
        <end position="252"/>
    </location>
</feature>